<dbReference type="AlphaFoldDB" id="A0A1I7X5X6"/>
<accession>A0A1I7X5X6</accession>
<evidence type="ECO:0000313" key="1">
    <source>
        <dbReference type="Proteomes" id="UP000095283"/>
    </source>
</evidence>
<reference evidence="2" key="1">
    <citation type="submission" date="2016-11" db="UniProtKB">
        <authorList>
            <consortium name="WormBaseParasite"/>
        </authorList>
    </citation>
    <scope>IDENTIFICATION</scope>
</reference>
<dbReference type="Proteomes" id="UP000095283">
    <property type="component" value="Unplaced"/>
</dbReference>
<sequence length="273" mass="31767">MPPISAYDVNSILCLNIIARKLEGYSAVAITRELQKTFGTLSYKRVLTIIEAYKQQKAGNILRPYSRRKFIASEIYEIKTFMSNAYRTDNSITARRMIKMIQKRFELRRSSSTCASTVCRLQEHRNWKPVSTFSRASCRIKENVFQSSVDPKKNVVISRETRKWTSQSARTPRDIHVVWNSIICSTNRSHDHPSVGQKFKKADTKTSPIRSIVKLNMYFHEFTKVLMEKMTTHSGKHQLLPSFWRASYFLRNKFLLLTTTDMMLFLMEGVSKA</sequence>
<dbReference type="WBParaSite" id="Hba_12968">
    <property type="protein sequence ID" value="Hba_12968"/>
    <property type="gene ID" value="Hba_12968"/>
</dbReference>
<protein>
    <submittedName>
        <fullName evidence="2">HTH_Tnp_Tc3_2 domain-containing protein</fullName>
    </submittedName>
</protein>
<name>A0A1I7X5X6_HETBA</name>
<organism evidence="1 2">
    <name type="scientific">Heterorhabditis bacteriophora</name>
    <name type="common">Entomopathogenic nematode worm</name>
    <dbReference type="NCBI Taxonomy" id="37862"/>
    <lineage>
        <taxon>Eukaryota</taxon>
        <taxon>Metazoa</taxon>
        <taxon>Ecdysozoa</taxon>
        <taxon>Nematoda</taxon>
        <taxon>Chromadorea</taxon>
        <taxon>Rhabditida</taxon>
        <taxon>Rhabditina</taxon>
        <taxon>Rhabditomorpha</taxon>
        <taxon>Strongyloidea</taxon>
        <taxon>Heterorhabditidae</taxon>
        <taxon>Heterorhabditis</taxon>
    </lineage>
</organism>
<evidence type="ECO:0000313" key="2">
    <source>
        <dbReference type="WBParaSite" id="Hba_12968"/>
    </source>
</evidence>
<proteinExistence type="predicted"/>
<keyword evidence="1" id="KW-1185">Reference proteome</keyword>